<dbReference type="GO" id="GO:0008360">
    <property type="term" value="P:regulation of cell shape"/>
    <property type="evidence" value="ECO:0007669"/>
    <property type="project" value="UniProtKB-KW"/>
</dbReference>
<evidence type="ECO:0000256" key="4">
    <source>
        <dbReference type="ARBA" id="ARBA00032089"/>
    </source>
</evidence>
<accession>A0A0R1VS00</accession>
<dbReference type="InterPro" id="IPR042177">
    <property type="entry name" value="Cell/Rod_1"/>
</dbReference>
<dbReference type="InterPro" id="IPR055342">
    <property type="entry name" value="MreC_beta-barrel_core"/>
</dbReference>
<dbReference type="NCBIfam" id="TIGR00219">
    <property type="entry name" value="mreC"/>
    <property type="match status" value="1"/>
</dbReference>
<dbReference type="InterPro" id="IPR042175">
    <property type="entry name" value="Cell/Rod_MreC_2"/>
</dbReference>
<dbReference type="Pfam" id="PF04085">
    <property type="entry name" value="MreC"/>
    <property type="match status" value="1"/>
</dbReference>
<evidence type="ECO:0000313" key="9">
    <source>
        <dbReference type="Proteomes" id="UP000051315"/>
    </source>
</evidence>
<gene>
    <name evidence="8" type="ORF">FC15_GL000608</name>
</gene>
<dbReference type="InterPro" id="IPR007221">
    <property type="entry name" value="MreC"/>
</dbReference>
<protein>
    <recommendedName>
        <fullName evidence="2 5">Cell shape-determining protein MreC</fullName>
    </recommendedName>
    <alternativeName>
        <fullName evidence="4 5">Cell shape protein MreC</fullName>
    </alternativeName>
</protein>
<dbReference type="AlphaFoldDB" id="A0A0R1VS00"/>
<dbReference type="GO" id="GO:0005886">
    <property type="term" value="C:plasma membrane"/>
    <property type="evidence" value="ECO:0007669"/>
    <property type="project" value="TreeGrafter"/>
</dbReference>
<keyword evidence="9" id="KW-1185">Reference proteome</keyword>
<dbReference type="RefSeq" id="WP_057825488.1">
    <property type="nucleotide sequence ID" value="NZ_AZFX01000087.1"/>
</dbReference>
<keyword evidence="6" id="KW-0175">Coiled coil</keyword>
<dbReference type="Gene3D" id="2.40.10.350">
    <property type="entry name" value="Rod shape-determining protein MreC, domain 2"/>
    <property type="match status" value="1"/>
</dbReference>
<keyword evidence="3 5" id="KW-0133">Cell shape</keyword>
<dbReference type="PANTHER" id="PTHR34138:SF1">
    <property type="entry name" value="CELL SHAPE-DETERMINING PROTEIN MREC"/>
    <property type="match status" value="1"/>
</dbReference>
<dbReference type="PIRSF" id="PIRSF038471">
    <property type="entry name" value="MreC"/>
    <property type="match status" value="1"/>
</dbReference>
<feature type="domain" description="Rod shape-determining protein MreC beta-barrel core" evidence="7">
    <location>
        <begin position="126"/>
        <end position="279"/>
    </location>
</feature>
<dbReference type="PATRIC" id="fig|1423735.3.peg.636"/>
<reference evidence="8 9" key="1">
    <citation type="journal article" date="2015" name="Genome Announc.">
        <title>Expanding the biotechnology potential of lactobacilli through comparative genomics of 213 strains and associated genera.</title>
        <authorList>
            <person name="Sun Z."/>
            <person name="Harris H.M."/>
            <person name="McCann A."/>
            <person name="Guo C."/>
            <person name="Argimon S."/>
            <person name="Zhang W."/>
            <person name="Yang X."/>
            <person name="Jeffery I.B."/>
            <person name="Cooney J.C."/>
            <person name="Kagawa T.F."/>
            <person name="Liu W."/>
            <person name="Song Y."/>
            <person name="Salvetti E."/>
            <person name="Wrobel A."/>
            <person name="Rasinkangas P."/>
            <person name="Parkhill J."/>
            <person name="Rea M.C."/>
            <person name="O'Sullivan O."/>
            <person name="Ritari J."/>
            <person name="Douillard F.P."/>
            <person name="Paul Ross R."/>
            <person name="Yang R."/>
            <person name="Briner A.E."/>
            <person name="Felis G.E."/>
            <person name="de Vos W.M."/>
            <person name="Barrangou R."/>
            <person name="Klaenhammer T.R."/>
            <person name="Caufield P.W."/>
            <person name="Cui Y."/>
            <person name="Zhang H."/>
            <person name="O'Toole P.W."/>
        </authorList>
    </citation>
    <scope>NUCLEOTIDE SEQUENCE [LARGE SCALE GENOMIC DNA]</scope>
    <source>
        <strain evidence="8 9">DSM 17758</strain>
    </source>
</reference>
<evidence type="ECO:0000259" key="7">
    <source>
        <dbReference type="Pfam" id="PF04085"/>
    </source>
</evidence>
<evidence type="ECO:0000256" key="3">
    <source>
        <dbReference type="ARBA" id="ARBA00022960"/>
    </source>
</evidence>
<evidence type="ECO:0000313" key="8">
    <source>
        <dbReference type="EMBL" id="KRM08536.1"/>
    </source>
</evidence>
<comment type="caution">
    <text evidence="8">The sequence shown here is derived from an EMBL/GenBank/DDBJ whole genome shotgun (WGS) entry which is preliminary data.</text>
</comment>
<evidence type="ECO:0000256" key="1">
    <source>
        <dbReference type="ARBA" id="ARBA00009369"/>
    </source>
</evidence>
<dbReference type="OrthoDB" id="9792313at2"/>
<evidence type="ECO:0000256" key="2">
    <source>
        <dbReference type="ARBA" id="ARBA00013855"/>
    </source>
</evidence>
<dbReference type="EMBL" id="AZFX01000087">
    <property type="protein sequence ID" value="KRM08536.1"/>
    <property type="molecule type" value="Genomic_DNA"/>
</dbReference>
<dbReference type="PANTHER" id="PTHR34138">
    <property type="entry name" value="CELL SHAPE-DETERMINING PROTEIN MREC"/>
    <property type="match status" value="1"/>
</dbReference>
<feature type="coiled-coil region" evidence="6">
    <location>
        <begin position="82"/>
        <end position="116"/>
    </location>
</feature>
<dbReference type="STRING" id="1423735.FC15_GL000608"/>
<sequence>MNKFFSNKKLIIVMVTLIAVFGMLSASISLRDNRQSPEIVQRVGNDAFGIVGHVITTPINAVRSVTTNVRDLFNAFEENSALKSELQTLAETKVENQTLKNENRDLKKQLKLNNTLTDYEQITAAVMSRSPVNWQNDLIINRGSSAGITKNMPVMSGSGLVGRVIEVNKTNSKVELISSNNNSSNRFAAEISTGNETPVSGLITDFDHKTATLVMSHLVTADKVKKGQQVITSGLGGLTPRGLLVGTVAKVTKDNYGLASTIYVKPAANLNNFSVVTVISRSIEDK</sequence>
<evidence type="ECO:0000256" key="5">
    <source>
        <dbReference type="PIRNR" id="PIRNR038471"/>
    </source>
</evidence>
<name>A0A0R1VS00_9LACO</name>
<organism evidence="8 9">
    <name type="scientific">Lapidilactobacillus concavus DSM 17758</name>
    <dbReference type="NCBI Taxonomy" id="1423735"/>
    <lineage>
        <taxon>Bacteria</taxon>
        <taxon>Bacillati</taxon>
        <taxon>Bacillota</taxon>
        <taxon>Bacilli</taxon>
        <taxon>Lactobacillales</taxon>
        <taxon>Lactobacillaceae</taxon>
        <taxon>Lapidilactobacillus</taxon>
    </lineage>
</organism>
<dbReference type="Proteomes" id="UP000051315">
    <property type="component" value="Unassembled WGS sequence"/>
</dbReference>
<comment type="similarity">
    <text evidence="1 5">Belongs to the MreC family.</text>
</comment>
<proteinExistence type="inferred from homology"/>
<comment type="function">
    <text evidence="5">Involved in formation and maintenance of cell shape.</text>
</comment>
<dbReference type="Gene3D" id="2.40.10.340">
    <property type="entry name" value="Rod shape-determining protein MreC, domain 1"/>
    <property type="match status" value="1"/>
</dbReference>
<evidence type="ECO:0000256" key="6">
    <source>
        <dbReference type="SAM" id="Coils"/>
    </source>
</evidence>